<proteinExistence type="predicted"/>
<organism evidence="1 2">
    <name type="scientific">Saprolegnia parasitica (strain CBS 223.65)</name>
    <dbReference type="NCBI Taxonomy" id="695850"/>
    <lineage>
        <taxon>Eukaryota</taxon>
        <taxon>Sar</taxon>
        <taxon>Stramenopiles</taxon>
        <taxon>Oomycota</taxon>
        <taxon>Saprolegniomycetes</taxon>
        <taxon>Saprolegniales</taxon>
        <taxon>Saprolegniaceae</taxon>
        <taxon>Saprolegnia</taxon>
    </lineage>
</organism>
<reference evidence="1 2" key="1">
    <citation type="journal article" date="2013" name="PLoS Genet.">
        <title>Distinctive expansion of potential virulence genes in the genome of the oomycete fish pathogen Saprolegnia parasitica.</title>
        <authorList>
            <person name="Jiang R.H."/>
            <person name="de Bruijn I."/>
            <person name="Haas B.J."/>
            <person name="Belmonte R."/>
            <person name="Lobach L."/>
            <person name="Christie J."/>
            <person name="van den Ackerveken G."/>
            <person name="Bottin A."/>
            <person name="Bulone V."/>
            <person name="Diaz-Moreno S.M."/>
            <person name="Dumas B."/>
            <person name="Fan L."/>
            <person name="Gaulin E."/>
            <person name="Govers F."/>
            <person name="Grenville-Briggs L.J."/>
            <person name="Horner N.R."/>
            <person name="Levin J.Z."/>
            <person name="Mammella M."/>
            <person name="Meijer H.J."/>
            <person name="Morris P."/>
            <person name="Nusbaum C."/>
            <person name="Oome S."/>
            <person name="Phillips A.J."/>
            <person name="van Rooyen D."/>
            <person name="Rzeszutek E."/>
            <person name="Saraiva M."/>
            <person name="Secombes C.J."/>
            <person name="Seidl M.F."/>
            <person name="Snel B."/>
            <person name="Stassen J.H."/>
            <person name="Sykes S."/>
            <person name="Tripathy S."/>
            <person name="van den Berg H."/>
            <person name="Vega-Arreguin J.C."/>
            <person name="Wawra S."/>
            <person name="Young S.K."/>
            <person name="Zeng Q."/>
            <person name="Dieguez-Uribeondo J."/>
            <person name="Russ C."/>
            <person name="Tyler B.M."/>
            <person name="van West P."/>
        </authorList>
    </citation>
    <scope>NUCLEOTIDE SEQUENCE [LARGE SCALE GENOMIC DNA]</scope>
    <source>
        <strain evidence="1 2">CBS 223.65</strain>
    </source>
</reference>
<dbReference type="AlphaFoldDB" id="A0A067BD26"/>
<dbReference type="KEGG" id="spar:SPRG_18221"/>
<gene>
    <name evidence="1" type="ORF">SPRG_18221</name>
</gene>
<evidence type="ECO:0000313" key="1">
    <source>
        <dbReference type="EMBL" id="KDO16244.1"/>
    </source>
</evidence>
<dbReference type="RefSeq" id="XP_012213048.1">
    <property type="nucleotide sequence ID" value="XM_012357658.1"/>
</dbReference>
<dbReference type="Proteomes" id="UP000030745">
    <property type="component" value="Unassembled WGS sequence"/>
</dbReference>
<keyword evidence="2" id="KW-1185">Reference proteome</keyword>
<name>A0A067BD26_SAPPC</name>
<protein>
    <submittedName>
        <fullName evidence="1">Uncharacterized protein</fullName>
    </submittedName>
</protein>
<evidence type="ECO:0000313" key="2">
    <source>
        <dbReference type="Proteomes" id="UP000030745"/>
    </source>
</evidence>
<dbReference type="EMBL" id="KK584243">
    <property type="protein sequence ID" value="KDO16244.1"/>
    <property type="molecule type" value="Genomic_DNA"/>
</dbReference>
<dbReference type="GeneID" id="24139746"/>
<sequence>MATAVGAAKAKTKGKRLLQEVLNAHGDIETSEEKASALANWNKRKTLAQASGGRD</sequence>
<accession>A0A067BD26</accession>
<dbReference type="VEuPathDB" id="FungiDB:SPRG_18221"/>